<evidence type="ECO:0000313" key="9">
    <source>
        <dbReference type="EMBL" id="CAK8163589.1"/>
    </source>
</evidence>
<evidence type="ECO:0000256" key="5">
    <source>
        <dbReference type="ARBA" id="ARBA00022692"/>
    </source>
</evidence>
<dbReference type="PANTHER" id="PTHR30026:SF20">
    <property type="entry name" value="OUTER MEMBRANE PROTEIN TOLC"/>
    <property type="match status" value="1"/>
</dbReference>
<keyword evidence="7" id="KW-0998">Cell outer membrane</keyword>
<sequence>MLKKLTLTAILLSYFVNAHAYCINDALLDAYQNNSKFKSAYANYKQTVVEAEKGIYQMLPNASISATSNYIDFRQGFEKTNSINFNANYSIPLGGGKVHELKASKALKEFAEATLVQAEAETLLNAALAYIQYIKAYKTYEISTDTLNLMLKHYDIAQQKSELGKLNKVDLAKAKQQLAASKADTIKTKNKLSEAEAVYIHIIGVNPNKSIKPPTNLPPMPLSYNEAVDIAQHNSVSVRIAKSNELLARYKLYSAKSSVLPTLNLSFNLKQNIDSFKSSGVPPITSSSVMASLDVPIFQNGFQGYAQIKQAKLNSSKAFHNHIEAVSDMKEKVKSNTDGVQINKAFIEAAEESLSAAQTTRDAVAESYELQYNTVTDLLKSERDLLSEKLNLLNANTEYFLSAYRLLSSCGLLTFERLGIVTTNDKTNTNS</sequence>
<evidence type="ECO:0000256" key="4">
    <source>
        <dbReference type="ARBA" id="ARBA00022452"/>
    </source>
</evidence>
<dbReference type="InterPro" id="IPR003423">
    <property type="entry name" value="OMP_efflux"/>
</dbReference>
<evidence type="ECO:0000256" key="6">
    <source>
        <dbReference type="ARBA" id="ARBA00023136"/>
    </source>
</evidence>
<evidence type="ECO:0000313" key="10">
    <source>
        <dbReference type="Proteomes" id="UP001314181"/>
    </source>
</evidence>
<dbReference type="InterPro" id="IPR051906">
    <property type="entry name" value="TolC-like"/>
</dbReference>
<dbReference type="RefSeq" id="WP_338364942.1">
    <property type="nucleotide sequence ID" value="NZ_CAWVOK010000034.1"/>
</dbReference>
<keyword evidence="8" id="KW-0732">Signal</keyword>
<name>A0ABP0EWI4_9RICK</name>
<organism evidence="9 10">
    <name type="scientific">Candidatus Xenohaliotis californiensis</name>
    <dbReference type="NCBI Taxonomy" id="84677"/>
    <lineage>
        <taxon>Bacteria</taxon>
        <taxon>Pseudomonadati</taxon>
        <taxon>Pseudomonadota</taxon>
        <taxon>Alphaproteobacteria</taxon>
        <taxon>Rickettsiales</taxon>
        <taxon>Anaplasmataceae</taxon>
        <taxon>Candidatus Xenohaliotis</taxon>
    </lineage>
</organism>
<comment type="caution">
    <text evidence="9">The sequence shown here is derived from an EMBL/GenBank/DDBJ whole genome shotgun (WGS) entry which is preliminary data.</text>
</comment>
<reference evidence="9 10" key="1">
    <citation type="submission" date="2024-01" db="EMBL/GenBank/DDBJ databases">
        <authorList>
            <person name="Kunselman E."/>
        </authorList>
    </citation>
    <scope>NUCLEOTIDE SEQUENCE [LARGE SCALE GENOMIC DNA]</scope>
    <source>
        <strain evidence="9">2 abalone samples</strain>
    </source>
</reference>
<dbReference type="Gene3D" id="1.20.1600.10">
    <property type="entry name" value="Outer membrane efflux proteins (OEP)"/>
    <property type="match status" value="1"/>
</dbReference>
<dbReference type="Proteomes" id="UP001314181">
    <property type="component" value="Unassembled WGS sequence"/>
</dbReference>
<accession>A0ABP0EWI4</accession>
<comment type="similarity">
    <text evidence="2">Belongs to the outer membrane factor (OMF) (TC 1.B.17) family.</text>
</comment>
<protein>
    <submittedName>
        <fullName evidence="9">Uncharacterized protein</fullName>
    </submittedName>
</protein>
<evidence type="ECO:0000256" key="3">
    <source>
        <dbReference type="ARBA" id="ARBA00022448"/>
    </source>
</evidence>
<evidence type="ECO:0000256" key="7">
    <source>
        <dbReference type="ARBA" id="ARBA00023237"/>
    </source>
</evidence>
<comment type="subcellular location">
    <subcellularLocation>
        <location evidence="1">Cell outer membrane</location>
    </subcellularLocation>
</comment>
<keyword evidence="3" id="KW-0813">Transport</keyword>
<feature type="signal peptide" evidence="8">
    <location>
        <begin position="1"/>
        <end position="20"/>
    </location>
</feature>
<proteinExistence type="inferred from homology"/>
<dbReference type="EMBL" id="CAWVOK010000034">
    <property type="protein sequence ID" value="CAK8163589.1"/>
    <property type="molecule type" value="Genomic_DNA"/>
</dbReference>
<keyword evidence="6" id="KW-0472">Membrane</keyword>
<dbReference type="Pfam" id="PF02321">
    <property type="entry name" value="OEP"/>
    <property type="match status" value="2"/>
</dbReference>
<keyword evidence="10" id="KW-1185">Reference proteome</keyword>
<dbReference type="SUPFAM" id="SSF56954">
    <property type="entry name" value="Outer membrane efflux proteins (OEP)"/>
    <property type="match status" value="1"/>
</dbReference>
<feature type="chain" id="PRO_5045470033" evidence="8">
    <location>
        <begin position="21"/>
        <end position="431"/>
    </location>
</feature>
<gene>
    <name evidence="9" type="ORF">CAXC1_80047</name>
</gene>
<evidence type="ECO:0000256" key="8">
    <source>
        <dbReference type="SAM" id="SignalP"/>
    </source>
</evidence>
<keyword evidence="4" id="KW-1134">Transmembrane beta strand</keyword>
<dbReference type="PANTHER" id="PTHR30026">
    <property type="entry name" value="OUTER MEMBRANE PROTEIN TOLC"/>
    <property type="match status" value="1"/>
</dbReference>
<evidence type="ECO:0000256" key="1">
    <source>
        <dbReference type="ARBA" id="ARBA00004442"/>
    </source>
</evidence>
<evidence type="ECO:0000256" key="2">
    <source>
        <dbReference type="ARBA" id="ARBA00007613"/>
    </source>
</evidence>
<keyword evidence="5" id="KW-0812">Transmembrane</keyword>